<evidence type="ECO:0000313" key="5">
    <source>
        <dbReference type="Proteomes" id="UP000756132"/>
    </source>
</evidence>
<accession>A0A9Q8LKK9</accession>
<keyword evidence="5" id="KW-1185">Reference proteome</keyword>
<reference evidence="4" key="1">
    <citation type="submission" date="2021-12" db="EMBL/GenBank/DDBJ databases">
        <authorList>
            <person name="Zaccaron A."/>
            <person name="Stergiopoulos I."/>
        </authorList>
    </citation>
    <scope>NUCLEOTIDE SEQUENCE</scope>
    <source>
        <strain evidence="4">Race5_Kim</strain>
    </source>
</reference>
<feature type="region of interest" description="Disordered" evidence="2">
    <location>
        <begin position="1"/>
        <end position="43"/>
    </location>
</feature>
<dbReference type="RefSeq" id="XP_047762839.1">
    <property type="nucleotide sequence ID" value="XM_047906854.1"/>
</dbReference>
<dbReference type="Pfam" id="PF11807">
    <property type="entry name" value="UstYa"/>
    <property type="match status" value="1"/>
</dbReference>
<reference evidence="4" key="2">
    <citation type="journal article" date="2022" name="Microb. Genom.">
        <title>A chromosome-scale genome assembly of the tomato pathogen Cladosporium fulvum reveals a compartmentalized genome architecture and the presence of a dispensable chromosome.</title>
        <authorList>
            <person name="Zaccaron A.Z."/>
            <person name="Chen L.H."/>
            <person name="Samaras A."/>
            <person name="Stergiopoulos I."/>
        </authorList>
    </citation>
    <scope>NUCLEOTIDE SEQUENCE</scope>
    <source>
        <strain evidence="4">Race5_Kim</strain>
    </source>
</reference>
<keyword evidence="3" id="KW-0472">Membrane</keyword>
<dbReference type="PANTHER" id="PTHR33365">
    <property type="entry name" value="YALI0B05434P"/>
    <property type="match status" value="1"/>
</dbReference>
<dbReference type="OMA" id="HYEHCID"/>
<dbReference type="EMBL" id="CP090168">
    <property type="protein sequence ID" value="UJO18473.1"/>
    <property type="molecule type" value="Genomic_DNA"/>
</dbReference>
<dbReference type="Proteomes" id="UP000756132">
    <property type="component" value="Chromosome 6"/>
</dbReference>
<protein>
    <submittedName>
        <fullName evidence="4">Uncharacterized protein</fullName>
    </submittedName>
</protein>
<proteinExistence type="inferred from homology"/>
<feature type="transmembrane region" description="Helical" evidence="3">
    <location>
        <begin position="51"/>
        <end position="72"/>
    </location>
</feature>
<keyword evidence="3" id="KW-1133">Transmembrane helix</keyword>
<gene>
    <name evidence="4" type="ORF">CLAFUR5_07706</name>
</gene>
<evidence type="ECO:0000313" key="4">
    <source>
        <dbReference type="EMBL" id="UJO18473.1"/>
    </source>
</evidence>
<evidence type="ECO:0000256" key="2">
    <source>
        <dbReference type="SAM" id="MobiDB-lite"/>
    </source>
</evidence>
<evidence type="ECO:0000256" key="1">
    <source>
        <dbReference type="ARBA" id="ARBA00035112"/>
    </source>
</evidence>
<name>A0A9Q8LKK9_PASFU</name>
<sequence length="287" mass="33534">MSEQRQSSIDEEKGDYYRYDDATSTSSTPLFHESDDETSSRRRQSSQVSRWATMLHWIFHMVSAVAIIFLAIRAVSRETTLECWERFNSYTPMRDFVRDHPYIDHEINGSKLYQSDFVGEASEKTEAAWRSATDFGLLTLTKDEVETVGYPGWSARFPKSARPDQGYPFVVVGNHQLHCLHYIWQDHHLDYYTGRAAFKESHPEMYEGHYEHCIDYLRQRLMCHYDMSVTPYQWVKGHQAPMPGALTGEKCIDFEAMKIWMKENTPATPDDFVWQVPEDAVELDDMP</sequence>
<dbReference type="GeneID" id="71987584"/>
<organism evidence="4 5">
    <name type="scientific">Passalora fulva</name>
    <name type="common">Tomato leaf mold</name>
    <name type="synonym">Cladosporium fulvum</name>
    <dbReference type="NCBI Taxonomy" id="5499"/>
    <lineage>
        <taxon>Eukaryota</taxon>
        <taxon>Fungi</taxon>
        <taxon>Dikarya</taxon>
        <taxon>Ascomycota</taxon>
        <taxon>Pezizomycotina</taxon>
        <taxon>Dothideomycetes</taxon>
        <taxon>Dothideomycetidae</taxon>
        <taxon>Mycosphaerellales</taxon>
        <taxon>Mycosphaerellaceae</taxon>
        <taxon>Fulvia</taxon>
    </lineage>
</organism>
<dbReference type="OrthoDB" id="3687641at2759"/>
<dbReference type="PANTHER" id="PTHR33365:SF12">
    <property type="entry name" value="TAT PATHWAY SIGNAL SEQUENCE"/>
    <property type="match status" value="1"/>
</dbReference>
<comment type="similarity">
    <text evidence="1">Belongs to the ustYa family.</text>
</comment>
<evidence type="ECO:0000256" key="3">
    <source>
        <dbReference type="SAM" id="Phobius"/>
    </source>
</evidence>
<keyword evidence="3" id="KW-0812">Transmembrane</keyword>
<dbReference type="KEGG" id="ffu:CLAFUR5_07706"/>
<feature type="compositionally biased region" description="Basic and acidic residues" evidence="2">
    <location>
        <begin position="8"/>
        <end position="21"/>
    </location>
</feature>
<dbReference type="GO" id="GO:0043386">
    <property type="term" value="P:mycotoxin biosynthetic process"/>
    <property type="evidence" value="ECO:0007669"/>
    <property type="project" value="InterPro"/>
</dbReference>
<dbReference type="InterPro" id="IPR021765">
    <property type="entry name" value="UstYa-like"/>
</dbReference>
<dbReference type="AlphaFoldDB" id="A0A9Q8LKK9"/>